<keyword evidence="2" id="KW-1185">Reference proteome</keyword>
<dbReference type="Proteomes" id="UP000770661">
    <property type="component" value="Unassembled WGS sequence"/>
</dbReference>
<accession>A0A8J5CZQ5</accession>
<protein>
    <submittedName>
        <fullName evidence="1">Uncharacterized protein</fullName>
    </submittedName>
</protein>
<dbReference type="EMBL" id="JACEEZ010007070">
    <property type="protein sequence ID" value="KAG0724307.1"/>
    <property type="molecule type" value="Genomic_DNA"/>
</dbReference>
<evidence type="ECO:0000313" key="2">
    <source>
        <dbReference type="Proteomes" id="UP000770661"/>
    </source>
</evidence>
<dbReference type="OrthoDB" id="8060926at2759"/>
<proteinExistence type="predicted"/>
<dbReference type="AlphaFoldDB" id="A0A8J5CZQ5"/>
<name>A0A8J5CZQ5_CHIOP</name>
<evidence type="ECO:0000313" key="1">
    <source>
        <dbReference type="EMBL" id="KAG0724307.1"/>
    </source>
</evidence>
<sequence length="199" mass="22621">MGGHKIGEEMADVLESQRVSGIFTRDPIGSTIRTFMQTGAISLKYNTKGICDSSSRLQALCQKRALPEITKSKIRSITLTASILPIYNVGRRAGPPRIETAYVENYQEVQDSKPKNHYLASYSMSDHENQSISSWTGLNIKIRRDIAVVQDTFYLETLRDEHNLSAFWMSYLDMVEIMLDLVRASREGNWMLHLGQSDR</sequence>
<gene>
    <name evidence="1" type="ORF">GWK47_005209</name>
</gene>
<comment type="caution">
    <text evidence="1">The sequence shown here is derived from an EMBL/GenBank/DDBJ whole genome shotgun (WGS) entry which is preliminary data.</text>
</comment>
<organism evidence="1 2">
    <name type="scientific">Chionoecetes opilio</name>
    <name type="common">Atlantic snow crab</name>
    <name type="synonym">Cancer opilio</name>
    <dbReference type="NCBI Taxonomy" id="41210"/>
    <lineage>
        <taxon>Eukaryota</taxon>
        <taxon>Metazoa</taxon>
        <taxon>Ecdysozoa</taxon>
        <taxon>Arthropoda</taxon>
        <taxon>Crustacea</taxon>
        <taxon>Multicrustacea</taxon>
        <taxon>Malacostraca</taxon>
        <taxon>Eumalacostraca</taxon>
        <taxon>Eucarida</taxon>
        <taxon>Decapoda</taxon>
        <taxon>Pleocyemata</taxon>
        <taxon>Brachyura</taxon>
        <taxon>Eubrachyura</taxon>
        <taxon>Majoidea</taxon>
        <taxon>Majidae</taxon>
        <taxon>Chionoecetes</taxon>
    </lineage>
</organism>
<reference evidence="1" key="1">
    <citation type="submission" date="2020-07" db="EMBL/GenBank/DDBJ databases">
        <title>The High-quality genome of the commercially important snow crab, Chionoecetes opilio.</title>
        <authorList>
            <person name="Jeong J.-H."/>
            <person name="Ryu S."/>
        </authorList>
    </citation>
    <scope>NUCLEOTIDE SEQUENCE</scope>
    <source>
        <strain evidence="1">MADBK_172401_WGS</strain>
        <tissue evidence="1">Digestive gland</tissue>
    </source>
</reference>